<organism evidence="1 2">
    <name type="scientific">Lentinula aff. lateritia</name>
    <dbReference type="NCBI Taxonomy" id="2804960"/>
    <lineage>
        <taxon>Eukaryota</taxon>
        <taxon>Fungi</taxon>
        <taxon>Dikarya</taxon>
        <taxon>Basidiomycota</taxon>
        <taxon>Agaricomycotina</taxon>
        <taxon>Agaricomycetes</taxon>
        <taxon>Agaricomycetidae</taxon>
        <taxon>Agaricales</taxon>
        <taxon>Marasmiineae</taxon>
        <taxon>Omphalotaceae</taxon>
        <taxon>Lentinula</taxon>
    </lineage>
</organism>
<protein>
    <submittedName>
        <fullName evidence="1">Uncharacterized protein</fullName>
    </submittedName>
</protein>
<evidence type="ECO:0000313" key="2">
    <source>
        <dbReference type="Proteomes" id="UP001163835"/>
    </source>
</evidence>
<evidence type="ECO:0000313" key="1">
    <source>
        <dbReference type="EMBL" id="KAJ3803923.1"/>
    </source>
</evidence>
<sequence length="471" mass="53784">MKVELQKMCGSKPQPCKSTVGNYFYVNDPRDAVKKNFANPHVVKHMNYYPEEVEGPISEVWQAKRHMEYHPSKHTPMLSSAGKQFYIDEVARLSDNCLVIPKRWIKRKGIICADAHSVTIGHDGKWEIQAEIISVSSELFEYTYLDIEPAMEGVDWKECLDPISVPKMPNPDRKLVPDGYDLYDVFIPLWADDVSGNKSKQYNKHINMYTVNSNLPGRLLHQEYFVQFVSTSPNATSPKQFSAIKDMIKYAHVWSTLAMSPAYLPTIHSKQKKRVMLVGTQIFFVGSVMWVLGVARSAAQTRERLASQLKAATLGVKSDVIEMQWKTGTKDKVAQYWINILLEKSNKMKKESPDLSADEITTILEAWLNEQPGDKINPLLDIADLDPTQDTPVEILHTILLGVVKYVWHMFHTSLNIDQKNLFVVRLQSTDLDGLTVPPLRAAYMMQYNNNLIGKHFKTLMQTMAFHVHDI</sequence>
<comment type="caution">
    <text evidence="1">The sequence shown here is derived from an EMBL/GenBank/DDBJ whole genome shotgun (WGS) entry which is preliminary data.</text>
</comment>
<keyword evidence="2" id="KW-1185">Reference proteome</keyword>
<gene>
    <name evidence="1" type="ORF">F5876DRAFT_71048</name>
</gene>
<feature type="non-terminal residue" evidence="1">
    <location>
        <position position="471"/>
    </location>
</feature>
<accession>A0ACC1TGX8</accession>
<reference evidence="1" key="1">
    <citation type="submission" date="2022-09" db="EMBL/GenBank/DDBJ databases">
        <title>A Global Phylogenomic Analysis of the Shiitake Genus Lentinula.</title>
        <authorList>
            <consortium name="DOE Joint Genome Institute"/>
            <person name="Sierra-Patev S."/>
            <person name="Min B."/>
            <person name="Naranjo-Ortiz M."/>
            <person name="Looney B."/>
            <person name="Konkel Z."/>
            <person name="Slot J.C."/>
            <person name="Sakamoto Y."/>
            <person name="Steenwyk J.L."/>
            <person name="Rokas A."/>
            <person name="Carro J."/>
            <person name="Camarero S."/>
            <person name="Ferreira P."/>
            <person name="Molpeceres G."/>
            <person name="Ruiz-Duenas F.J."/>
            <person name="Serrano A."/>
            <person name="Henrissat B."/>
            <person name="Drula E."/>
            <person name="Hughes K.W."/>
            <person name="Mata J.L."/>
            <person name="Ishikawa N.K."/>
            <person name="Vargas-Isla R."/>
            <person name="Ushijima S."/>
            <person name="Smith C.A."/>
            <person name="Ahrendt S."/>
            <person name="Andreopoulos W."/>
            <person name="He G."/>
            <person name="Labutti K."/>
            <person name="Lipzen A."/>
            <person name="Ng V."/>
            <person name="Riley R."/>
            <person name="Sandor L."/>
            <person name="Barry K."/>
            <person name="Martinez A.T."/>
            <person name="Xiao Y."/>
            <person name="Gibbons J.G."/>
            <person name="Terashima K."/>
            <person name="Grigoriev I.V."/>
            <person name="Hibbett D.S."/>
        </authorList>
    </citation>
    <scope>NUCLEOTIDE SEQUENCE</scope>
    <source>
        <strain evidence="1">TMI1499</strain>
    </source>
</reference>
<name>A0ACC1TGX8_9AGAR</name>
<dbReference type="EMBL" id="MU796533">
    <property type="protein sequence ID" value="KAJ3803923.1"/>
    <property type="molecule type" value="Genomic_DNA"/>
</dbReference>
<dbReference type="Proteomes" id="UP001163835">
    <property type="component" value="Unassembled WGS sequence"/>
</dbReference>
<proteinExistence type="predicted"/>